<evidence type="ECO:0000256" key="2">
    <source>
        <dbReference type="SAM" id="MobiDB-lite"/>
    </source>
</evidence>
<feature type="compositionally biased region" description="Acidic residues" evidence="2">
    <location>
        <begin position="392"/>
        <end position="408"/>
    </location>
</feature>
<dbReference type="PANTHER" id="PTHR22836:SF0">
    <property type="entry name" value="PRE-MRNA 3' END PROCESSING PROTEIN WDR33"/>
    <property type="match status" value="1"/>
</dbReference>
<protein>
    <submittedName>
        <fullName evidence="3">Uncharacterized protein</fullName>
    </submittedName>
</protein>
<proteinExistence type="predicted"/>
<keyword evidence="1" id="KW-0175">Coiled coil</keyword>
<feature type="compositionally biased region" description="Low complexity" evidence="2">
    <location>
        <begin position="55"/>
        <end position="72"/>
    </location>
</feature>
<dbReference type="GO" id="GO:0005847">
    <property type="term" value="C:mRNA cleavage and polyadenylation specificity factor complex"/>
    <property type="evidence" value="ECO:0007669"/>
    <property type="project" value="TreeGrafter"/>
</dbReference>
<dbReference type="InterPro" id="IPR045245">
    <property type="entry name" value="Pfs2-like"/>
</dbReference>
<dbReference type="Proteomes" id="UP000703661">
    <property type="component" value="Unassembled WGS sequence"/>
</dbReference>
<evidence type="ECO:0000313" key="4">
    <source>
        <dbReference type="Proteomes" id="UP000703661"/>
    </source>
</evidence>
<feature type="region of interest" description="Disordered" evidence="2">
    <location>
        <begin position="383"/>
        <end position="456"/>
    </location>
</feature>
<sequence length="849" mass="95496">MRMLDQQRAAQIAQQQQQQQQQQSAKIQRQYQPHQQMYPHHSSSKPVPIQPHPTSQQQQQQQASRSSSLQQQYQQQQQMVQQQLIQRYQQHRQHQLKQQQARQLQYLRQRTAAQQASAVPTTGSFNAGLADRPDRNKSVISQECSNCMALDSLVPQSRTESHESSTSGAASTSVDGGKSHGKPRPVPPYRVNYLKKIHYQFKKILQEARFQGWQDAQVLEIEDRISERDFHTVFYAGIEDGLVMSDPARSRQTSASASSTASSSPLLASKSSVVIAGAEPIVIKIEDDDEETSGSLLASKPSKEVRTFSSEASVGELFGQRWKTEPMVGYTLVHFGGSDRTRMVPMNPTVPSLTVTFDRESKSVTFAFRVLVNGLCLLSSGGGPPALHMPEMADDEESETEEQEEASETTDNQRKAGASDTERVQKDSRSRPTTPETHERERSASSGTGMDADKPQIKKPLASRHRNVGNAAANGQQAAPAVPRMLRRTTKQSFMDVDLQYLMNLDPSTPDPFENSSPIFDDPPSLFRPLPASIMGVGGPGTGEWMSTEAIRLQKEQEELRGQYLQFLHQLHQNNAHGFLVHMNTFASEFPQEFAQLQAYIRYQEQVTNQQRLEAQRQEEMRQYQLQLEQRRQQEQELNQFKQFQEMQLQQEQIHEMQELLQEWLLKRQQLRATSFRIGTNSKEDGLDLADVFTIALQRDPKLVERMMTTAGPGQGLSLLLTPSQQQEFAEFLEKRRIQDVMAQEKKKQDLFAAGFSGLGNYQSFSTPTFGMPSSSSSSSSSQLAAAAAANLLTSSLWNNNNNNNSNAASSWLNGLTTSNLKATPSHFQYPMTNEQFLKKNSKGSGRKH</sequence>
<feature type="compositionally biased region" description="Polar residues" evidence="2">
    <location>
        <begin position="155"/>
        <end position="174"/>
    </location>
</feature>
<organism evidence="3 4">
    <name type="scientific">Entomortierella chlamydospora</name>
    <dbReference type="NCBI Taxonomy" id="101097"/>
    <lineage>
        <taxon>Eukaryota</taxon>
        <taxon>Fungi</taxon>
        <taxon>Fungi incertae sedis</taxon>
        <taxon>Mucoromycota</taxon>
        <taxon>Mortierellomycotina</taxon>
        <taxon>Mortierellomycetes</taxon>
        <taxon>Mortierellales</taxon>
        <taxon>Mortierellaceae</taxon>
        <taxon>Entomortierella</taxon>
    </lineage>
</organism>
<accession>A0A9P6T496</accession>
<keyword evidence="4" id="KW-1185">Reference proteome</keyword>
<evidence type="ECO:0000256" key="1">
    <source>
        <dbReference type="SAM" id="Coils"/>
    </source>
</evidence>
<evidence type="ECO:0000313" key="3">
    <source>
        <dbReference type="EMBL" id="KAG0023545.1"/>
    </source>
</evidence>
<reference evidence="3" key="1">
    <citation type="journal article" date="2020" name="Fungal Divers.">
        <title>Resolving the Mortierellaceae phylogeny through synthesis of multi-gene phylogenetics and phylogenomics.</title>
        <authorList>
            <person name="Vandepol N."/>
            <person name="Liber J."/>
            <person name="Desiro A."/>
            <person name="Na H."/>
            <person name="Kennedy M."/>
            <person name="Barry K."/>
            <person name="Grigoriev I.V."/>
            <person name="Miller A.N."/>
            <person name="O'Donnell K."/>
            <person name="Stajich J.E."/>
            <person name="Bonito G."/>
        </authorList>
    </citation>
    <scope>NUCLEOTIDE SEQUENCE</scope>
    <source>
        <strain evidence="3">NRRL 2769</strain>
    </source>
</reference>
<feature type="region of interest" description="Disordered" evidence="2">
    <location>
        <begin position="1"/>
        <end position="72"/>
    </location>
</feature>
<feature type="compositionally biased region" description="Low complexity" evidence="2">
    <location>
        <begin position="1"/>
        <end position="41"/>
    </location>
</feature>
<feature type="region of interest" description="Disordered" evidence="2">
    <location>
        <begin position="155"/>
        <end position="189"/>
    </location>
</feature>
<name>A0A9P6T496_9FUNG</name>
<dbReference type="PANTHER" id="PTHR22836">
    <property type="entry name" value="WD40 REPEAT PROTEIN"/>
    <property type="match status" value="1"/>
</dbReference>
<dbReference type="GO" id="GO:0031124">
    <property type="term" value="P:mRNA 3'-end processing"/>
    <property type="evidence" value="ECO:0007669"/>
    <property type="project" value="InterPro"/>
</dbReference>
<dbReference type="EMBL" id="JAAAID010000052">
    <property type="protein sequence ID" value="KAG0023545.1"/>
    <property type="molecule type" value="Genomic_DNA"/>
</dbReference>
<dbReference type="AlphaFoldDB" id="A0A9P6T496"/>
<feature type="region of interest" description="Disordered" evidence="2">
    <location>
        <begin position="114"/>
        <end position="134"/>
    </location>
</feature>
<comment type="caution">
    <text evidence="3">The sequence shown here is derived from an EMBL/GenBank/DDBJ whole genome shotgun (WGS) entry which is preliminary data.</text>
</comment>
<feature type="compositionally biased region" description="Basic and acidic residues" evidence="2">
    <location>
        <begin position="420"/>
        <end position="443"/>
    </location>
</feature>
<feature type="coiled-coil region" evidence="1">
    <location>
        <begin position="603"/>
        <end position="674"/>
    </location>
</feature>
<gene>
    <name evidence="3" type="ORF">BGZ80_009104</name>
</gene>